<protein>
    <submittedName>
        <fullName evidence="1">Uncharacterized protein</fullName>
    </submittedName>
</protein>
<keyword evidence="2" id="KW-1185">Reference proteome</keyword>
<name>A0ABY3Z4L0_STRRM</name>
<proteinExistence type="predicted"/>
<reference evidence="1 2" key="1">
    <citation type="submission" date="2022-03" db="EMBL/GenBank/DDBJ databases">
        <title>Complete genome of Streptomyces rimosus ssp. rimosus R7 (=ATCC 10970).</title>
        <authorList>
            <person name="Beganovic S."/>
            <person name="Ruckert C."/>
            <person name="Busche T."/>
            <person name="Kalinowski J."/>
            <person name="Wittmann C."/>
        </authorList>
    </citation>
    <scope>NUCLEOTIDE SEQUENCE [LARGE SCALE GENOMIC DNA]</scope>
    <source>
        <strain evidence="1 2">R7</strain>
    </source>
</reference>
<organism evidence="1 2">
    <name type="scientific">Streptomyces rimosus subsp. rimosus</name>
    <dbReference type="NCBI Taxonomy" id="132474"/>
    <lineage>
        <taxon>Bacteria</taxon>
        <taxon>Bacillati</taxon>
        <taxon>Actinomycetota</taxon>
        <taxon>Actinomycetes</taxon>
        <taxon>Kitasatosporales</taxon>
        <taxon>Streptomycetaceae</taxon>
        <taxon>Streptomyces</taxon>
    </lineage>
</organism>
<dbReference type="EMBL" id="CP094298">
    <property type="protein sequence ID" value="UNZ05072.1"/>
    <property type="molecule type" value="Genomic_DNA"/>
</dbReference>
<evidence type="ECO:0000313" key="2">
    <source>
        <dbReference type="Proteomes" id="UP000829494"/>
    </source>
</evidence>
<sequence length="253" mass="27387">MPALPTDLDRLLAKARLDTPPYTEREVAAAEARLSARVADRVLCGALSFDAAIQAHVEAALGRDRTTGERGDPCEQRHMHDAAQDLLRLCALVVGEPEALHQMSVFIGGRLLEPDGARVLACVLQLAGREDSARFWWQYAAGAGDTSSAYCLYLHHLSLAEVGEAHWWHAHADPDRPARTRPSADAYDLVISWAVSLETARGFAPPPPRTTAAAVLGYVSKAIQFTDNPDLDLPLPPAGFAEHIAELTTSKRG</sequence>
<gene>
    <name evidence="1" type="ORF">SRIMR7_23230</name>
</gene>
<dbReference type="Proteomes" id="UP000829494">
    <property type="component" value="Chromosome"/>
</dbReference>
<accession>A0ABY3Z4L0</accession>
<evidence type="ECO:0000313" key="1">
    <source>
        <dbReference type="EMBL" id="UNZ05072.1"/>
    </source>
</evidence>